<comment type="caution">
    <text evidence="2">The sequence shown here is derived from an EMBL/GenBank/DDBJ whole genome shotgun (WGS) entry which is preliminary data.</text>
</comment>
<proteinExistence type="predicted"/>
<dbReference type="Proteomes" id="UP000617171">
    <property type="component" value="Unassembled WGS sequence"/>
</dbReference>
<feature type="domain" description="Phage tail assembly chaperone-like" evidence="1">
    <location>
        <begin position="23"/>
        <end position="82"/>
    </location>
</feature>
<dbReference type="Gene3D" id="6.10.140.1310">
    <property type="match status" value="1"/>
</dbReference>
<organism evidence="2 3">
    <name type="scientific">Pseudomonas tehranensis</name>
    <dbReference type="NCBI Taxonomy" id="2745502"/>
    <lineage>
        <taxon>Bacteria</taxon>
        <taxon>Pseudomonadati</taxon>
        <taxon>Pseudomonadota</taxon>
        <taxon>Gammaproteobacteria</taxon>
        <taxon>Pseudomonadales</taxon>
        <taxon>Pseudomonadaceae</taxon>
        <taxon>Pseudomonas</taxon>
    </lineage>
</organism>
<evidence type="ECO:0000259" key="1">
    <source>
        <dbReference type="Pfam" id="PF16778"/>
    </source>
</evidence>
<reference evidence="2 3" key="1">
    <citation type="journal article" date="2020" name="Microorganisms">
        <title>Reliable Identification of Environmental Pseudomonas Isolates Using the rpoD Gene.</title>
        <authorList>
            <consortium name="The Broad Institute Genome Sequencing Platform"/>
            <person name="Girard L."/>
            <person name="Lood C."/>
            <person name="Rokni-Zadeh H."/>
            <person name="van Noort V."/>
            <person name="Lavigne R."/>
            <person name="De Mot R."/>
        </authorList>
    </citation>
    <scope>NUCLEOTIDE SEQUENCE [LARGE SCALE GENOMIC DNA]</scope>
    <source>
        <strain evidence="2 3">SWRI196</strain>
    </source>
</reference>
<sequence length="85" mass="9770">MSDTSITDTLALPLAVPSREIEWAAIRTRRNQFLRETDFTQLQDYPATDAQRIEVQAYRQALRDVPEQIGDPSKLVWPVLPAFIK</sequence>
<keyword evidence="3" id="KW-1185">Reference proteome</keyword>
<protein>
    <submittedName>
        <fullName evidence="2">Phage tail assembly chaperone</fullName>
    </submittedName>
</protein>
<accession>A0ABR6UYF3</accession>
<evidence type="ECO:0000313" key="2">
    <source>
        <dbReference type="EMBL" id="MBC3349333.1"/>
    </source>
</evidence>
<dbReference type="InterPro" id="IPR031893">
    <property type="entry name" value="Phage_tail_APC"/>
</dbReference>
<dbReference type="Pfam" id="PF16778">
    <property type="entry name" value="Phage_tail_APC"/>
    <property type="match status" value="1"/>
</dbReference>
<gene>
    <name evidence="2" type="ORF">HU811_22035</name>
</gene>
<dbReference type="RefSeq" id="WP_186658089.1">
    <property type="nucleotide sequence ID" value="NZ_JABWQV010000219.1"/>
</dbReference>
<evidence type="ECO:0000313" key="3">
    <source>
        <dbReference type="Proteomes" id="UP000617171"/>
    </source>
</evidence>
<dbReference type="EMBL" id="JABWQV010000219">
    <property type="protein sequence ID" value="MBC3349333.1"/>
    <property type="molecule type" value="Genomic_DNA"/>
</dbReference>
<name>A0ABR6UYF3_9PSED</name>